<evidence type="ECO:0000256" key="6">
    <source>
        <dbReference type="SAM" id="MobiDB-lite"/>
    </source>
</evidence>
<proteinExistence type="inferred from homology"/>
<name>A0AAW0R8S9_9PEZI</name>
<organism evidence="7 8">
    <name type="scientific">Apiospora kogelbergensis</name>
    <dbReference type="NCBI Taxonomy" id="1337665"/>
    <lineage>
        <taxon>Eukaryota</taxon>
        <taxon>Fungi</taxon>
        <taxon>Dikarya</taxon>
        <taxon>Ascomycota</taxon>
        <taxon>Pezizomycotina</taxon>
        <taxon>Sordariomycetes</taxon>
        <taxon>Xylariomycetidae</taxon>
        <taxon>Amphisphaeriales</taxon>
        <taxon>Apiosporaceae</taxon>
        <taxon>Apiospora</taxon>
    </lineage>
</organism>
<dbReference type="GO" id="GO:0005634">
    <property type="term" value="C:nucleus"/>
    <property type="evidence" value="ECO:0007669"/>
    <property type="project" value="TreeGrafter"/>
</dbReference>
<feature type="region of interest" description="Disordered" evidence="6">
    <location>
        <begin position="54"/>
        <end position="87"/>
    </location>
</feature>
<keyword evidence="5" id="KW-0809">Transit peptide</keyword>
<comment type="function">
    <text evidence="1">Required for respiratory activity and maintenance and expression of the mitochondrial genome.</text>
</comment>
<evidence type="ECO:0000256" key="1">
    <source>
        <dbReference type="ARBA" id="ARBA00003548"/>
    </source>
</evidence>
<feature type="compositionally biased region" description="Basic and acidic residues" evidence="6">
    <location>
        <begin position="72"/>
        <end position="84"/>
    </location>
</feature>
<comment type="subcellular location">
    <subcellularLocation>
        <location evidence="2">Mitochondrion</location>
    </subcellularLocation>
</comment>
<feature type="region of interest" description="Disordered" evidence="6">
    <location>
        <begin position="128"/>
        <end position="190"/>
    </location>
</feature>
<dbReference type="GO" id="GO:0005739">
    <property type="term" value="C:mitochondrion"/>
    <property type="evidence" value="ECO:0007669"/>
    <property type="project" value="UniProtKB-SubCell"/>
</dbReference>
<keyword evidence="8" id="KW-1185">Reference proteome</keyword>
<evidence type="ECO:0000313" key="7">
    <source>
        <dbReference type="EMBL" id="KAK8130259.1"/>
    </source>
</evidence>
<dbReference type="InterPro" id="IPR010487">
    <property type="entry name" value="NGRN/Rrg9"/>
</dbReference>
<reference evidence="7 8" key="1">
    <citation type="submission" date="2023-01" db="EMBL/GenBank/DDBJ databases">
        <title>Analysis of 21 Apiospora genomes using comparative genomics revels a genus with tremendous synthesis potential of carbohydrate active enzymes and secondary metabolites.</title>
        <authorList>
            <person name="Sorensen T."/>
        </authorList>
    </citation>
    <scope>NUCLEOTIDE SEQUENCE [LARGE SCALE GENOMIC DNA]</scope>
    <source>
        <strain evidence="7 8">CBS 117206</strain>
    </source>
</reference>
<feature type="region of interest" description="Disordered" evidence="6">
    <location>
        <begin position="285"/>
        <end position="305"/>
    </location>
</feature>
<feature type="compositionally biased region" description="Basic residues" evidence="6">
    <location>
        <begin position="57"/>
        <end position="68"/>
    </location>
</feature>
<feature type="compositionally biased region" description="Basic and acidic residues" evidence="6">
    <location>
        <begin position="140"/>
        <end position="162"/>
    </location>
</feature>
<sequence length="342" mass="39293">MICSCRSAPLRIFVQSLTPLQLPAATYHLNRPSLAASRQDGLVRAFTTASATFYPRKPSHHVPRHHAPRQSQDQDLHSSSHDHGAASVSYADPEAPIVELDSAKNGGAIFELSEDTINALSTEAKRFSVASNRGPKSGKNRKDSFQSRSRAPEPKPRHDQPYKTKRIGIQPKDQETRREPDDRPRKKEAWRVQKEALKEKFPEGWAPRKRLSPDALDGIKALHSQFPQQYTNPVLAAKFQVSPEVIRRILRAKWTPAPEEEENRQERWFNRGKTIWTQMAELGKKPPKKWREEGITRDPRWNVKRGPRTEYPYVPKWKEEEARAQAKREKISTQRKMGNSLL</sequence>
<accession>A0AAW0R8S9</accession>
<dbReference type="AlphaFoldDB" id="A0AAW0R8S9"/>
<dbReference type="Pfam" id="PF06413">
    <property type="entry name" value="Neugrin"/>
    <property type="match status" value="1"/>
</dbReference>
<evidence type="ECO:0000256" key="2">
    <source>
        <dbReference type="ARBA" id="ARBA00004173"/>
    </source>
</evidence>
<comment type="similarity">
    <text evidence="3">Belongs to the RRG9 family.</text>
</comment>
<dbReference type="Proteomes" id="UP001392437">
    <property type="component" value="Unassembled WGS sequence"/>
</dbReference>
<feature type="compositionally biased region" description="Basic and acidic residues" evidence="6">
    <location>
        <begin position="172"/>
        <end position="190"/>
    </location>
</feature>
<evidence type="ECO:0000313" key="8">
    <source>
        <dbReference type="Proteomes" id="UP001392437"/>
    </source>
</evidence>
<dbReference type="PANTHER" id="PTHR13475">
    <property type="entry name" value="NEUGRIN"/>
    <property type="match status" value="1"/>
</dbReference>
<dbReference type="EMBL" id="JAQQWP010000002">
    <property type="protein sequence ID" value="KAK8130259.1"/>
    <property type="molecule type" value="Genomic_DNA"/>
</dbReference>
<protein>
    <recommendedName>
        <fullName evidence="4">Required for respiratory growth protein 9, mitochondrial</fullName>
    </recommendedName>
</protein>
<evidence type="ECO:0000256" key="3">
    <source>
        <dbReference type="ARBA" id="ARBA00010895"/>
    </source>
</evidence>
<comment type="caution">
    <text evidence="7">The sequence shown here is derived from an EMBL/GenBank/DDBJ whole genome shotgun (WGS) entry which is preliminary data.</text>
</comment>
<feature type="compositionally biased region" description="Basic and acidic residues" evidence="6">
    <location>
        <begin position="289"/>
        <end position="301"/>
    </location>
</feature>
<evidence type="ECO:0000256" key="4">
    <source>
        <dbReference type="ARBA" id="ARBA00013566"/>
    </source>
</evidence>
<gene>
    <name evidence="7" type="ORF">PG999_002639</name>
</gene>
<dbReference type="PANTHER" id="PTHR13475:SF3">
    <property type="entry name" value="NEUGRIN"/>
    <property type="match status" value="1"/>
</dbReference>
<evidence type="ECO:0000256" key="5">
    <source>
        <dbReference type="ARBA" id="ARBA00022946"/>
    </source>
</evidence>